<keyword evidence="1" id="KW-1133">Transmembrane helix</keyword>
<evidence type="ECO:0000256" key="1">
    <source>
        <dbReference type="SAM" id="Phobius"/>
    </source>
</evidence>
<evidence type="ECO:0000313" key="2">
    <source>
        <dbReference type="EMBL" id="CAH3195898.1"/>
    </source>
</evidence>
<keyword evidence="1" id="KW-0472">Membrane</keyword>
<feature type="transmembrane region" description="Helical" evidence="1">
    <location>
        <begin position="33"/>
        <end position="57"/>
    </location>
</feature>
<evidence type="ECO:0000313" key="3">
    <source>
        <dbReference type="Proteomes" id="UP001159427"/>
    </source>
</evidence>
<sequence>MSGGHSTLRVALNRLRMNDFKTGILQLQHPQNLAVIELLIVAFMVLTVGAALQQLYLSTYRLISDKL</sequence>
<proteinExistence type="predicted"/>
<organism evidence="2 3">
    <name type="scientific">Porites evermanni</name>
    <dbReference type="NCBI Taxonomy" id="104178"/>
    <lineage>
        <taxon>Eukaryota</taxon>
        <taxon>Metazoa</taxon>
        <taxon>Cnidaria</taxon>
        <taxon>Anthozoa</taxon>
        <taxon>Hexacorallia</taxon>
        <taxon>Scleractinia</taxon>
        <taxon>Fungiina</taxon>
        <taxon>Poritidae</taxon>
        <taxon>Porites</taxon>
    </lineage>
</organism>
<gene>
    <name evidence="2" type="ORF">PEVE_00031341</name>
</gene>
<keyword evidence="1" id="KW-0812">Transmembrane</keyword>
<dbReference type="EMBL" id="CALNXI010004479">
    <property type="protein sequence ID" value="CAH3195898.1"/>
    <property type="molecule type" value="Genomic_DNA"/>
</dbReference>
<accession>A0ABN8SWJ6</accession>
<comment type="caution">
    <text evidence="2">The sequence shown here is derived from an EMBL/GenBank/DDBJ whole genome shotgun (WGS) entry which is preliminary data.</text>
</comment>
<name>A0ABN8SWJ6_9CNID</name>
<keyword evidence="3" id="KW-1185">Reference proteome</keyword>
<dbReference type="Proteomes" id="UP001159427">
    <property type="component" value="Unassembled WGS sequence"/>
</dbReference>
<protein>
    <submittedName>
        <fullName evidence="2">Uncharacterized protein</fullName>
    </submittedName>
</protein>
<reference evidence="2 3" key="1">
    <citation type="submission" date="2022-05" db="EMBL/GenBank/DDBJ databases">
        <authorList>
            <consortium name="Genoscope - CEA"/>
            <person name="William W."/>
        </authorList>
    </citation>
    <scope>NUCLEOTIDE SEQUENCE [LARGE SCALE GENOMIC DNA]</scope>
</reference>